<evidence type="ECO:0000313" key="1">
    <source>
        <dbReference type="EMBL" id="AAM02482.1"/>
    </source>
</evidence>
<dbReference type="KEGG" id="mka:MK1269"/>
<dbReference type="HOGENOM" id="CLU_114818_0_0_2"/>
<dbReference type="EMBL" id="AE009439">
    <property type="protein sequence ID" value="AAM02482.1"/>
    <property type="molecule type" value="Genomic_DNA"/>
</dbReference>
<gene>
    <name evidence="1" type="ordered locus">MK1269</name>
</gene>
<accession>Q8TVW9</accession>
<reference evidence="1 2" key="1">
    <citation type="journal article" date="2002" name="Proc. Natl. Acad. Sci. U.S.A.">
        <title>The complete genome of hyperthermophile Methanopyrus kandleri AV19 and monophyly of archaeal methanogens.</title>
        <authorList>
            <person name="Slesarev A.I."/>
            <person name="Mezhevaya K.V."/>
            <person name="Makarova K.S."/>
            <person name="Polushin N.N."/>
            <person name="Shcherbinina O.V."/>
            <person name="Shakhova V.V."/>
            <person name="Belova G.I."/>
            <person name="Aravind L."/>
            <person name="Natale D.A."/>
            <person name="Rogozin I.B."/>
            <person name="Tatusov R.L."/>
            <person name="Wolf Y.I."/>
            <person name="Stetter K.O."/>
            <person name="Malykh A.G."/>
            <person name="Koonin E.V."/>
            <person name="Kozyavkin S.A."/>
        </authorList>
    </citation>
    <scope>NUCLEOTIDE SEQUENCE [LARGE SCALE GENOMIC DNA]</scope>
    <source>
        <strain evidence="2">AV19 / DSM 6324 / JCM 9639 / NBRC 100938</strain>
    </source>
</reference>
<name>Q8TVW9_METKA</name>
<sequence length="150" mass="17814">MAHWRNSRHERGRTLYLGKSENESVSFIEYLVSLNRAEVLELARHLMRNLRSVLKSLLPQVSSLPYKKARRVLARGLALAFDARPAESPRIRDLLEELPDRLESFFMRTLGGWPAYYFSHLRKVIRSRRGSLDEKHEIPDVKLERWKFRR</sequence>
<organism evidence="1 2">
    <name type="scientific">Methanopyrus kandleri (strain AV19 / DSM 6324 / JCM 9639 / NBRC 100938)</name>
    <dbReference type="NCBI Taxonomy" id="190192"/>
    <lineage>
        <taxon>Archaea</taxon>
        <taxon>Methanobacteriati</taxon>
        <taxon>Methanobacteriota</taxon>
        <taxon>Methanomada group</taxon>
        <taxon>Methanopyri</taxon>
        <taxon>Methanopyrales</taxon>
        <taxon>Methanopyraceae</taxon>
        <taxon>Methanopyrus</taxon>
    </lineage>
</organism>
<dbReference type="InterPro" id="IPR012465">
    <property type="entry name" value="DUF1678"/>
</dbReference>
<evidence type="ECO:0000313" key="2">
    <source>
        <dbReference type="Proteomes" id="UP000001826"/>
    </source>
</evidence>
<dbReference type="Pfam" id="PF07913">
    <property type="entry name" value="DUF1678"/>
    <property type="match status" value="1"/>
</dbReference>
<proteinExistence type="predicted"/>
<dbReference type="Proteomes" id="UP000001826">
    <property type="component" value="Chromosome"/>
</dbReference>
<dbReference type="EnsemblBacteria" id="AAM02482">
    <property type="protein sequence ID" value="AAM02482"/>
    <property type="gene ID" value="MK1269"/>
</dbReference>
<dbReference type="AlphaFoldDB" id="Q8TVW9"/>
<dbReference type="InParanoid" id="Q8TVW9"/>
<keyword evidence="2" id="KW-1185">Reference proteome</keyword>
<dbReference type="PaxDb" id="190192-MK1269"/>
<protein>
    <submittedName>
        <fullName evidence="1">Uncharacterized protein specific for M.kandleri, MK-1 family</fullName>
    </submittedName>
</protein>